<proteinExistence type="predicted"/>
<dbReference type="RefSeq" id="WP_285756727.1">
    <property type="nucleotide sequence ID" value="NZ_BSQG01000001.1"/>
</dbReference>
<evidence type="ECO:0000313" key="3">
    <source>
        <dbReference type="Proteomes" id="UP001165092"/>
    </source>
</evidence>
<dbReference type="InterPro" id="IPR003593">
    <property type="entry name" value="AAA+_ATPase"/>
</dbReference>
<dbReference type="Proteomes" id="UP001165092">
    <property type="component" value="Unassembled WGS sequence"/>
</dbReference>
<dbReference type="AlphaFoldDB" id="A0A9W6P2C3"/>
<dbReference type="InterPro" id="IPR027417">
    <property type="entry name" value="P-loop_NTPase"/>
</dbReference>
<reference evidence="2" key="1">
    <citation type="submission" date="2023-02" db="EMBL/GenBank/DDBJ databases">
        <title>Nocardiopsis ansamitocini NBRC 112285.</title>
        <authorList>
            <person name="Ichikawa N."/>
            <person name="Sato H."/>
            <person name="Tonouchi N."/>
        </authorList>
    </citation>
    <scope>NUCLEOTIDE SEQUENCE</scope>
    <source>
        <strain evidence="2">NBRC 112285</strain>
    </source>
</reference>
<dbReference type="SUPFAM" id="SSF52540">
    <property type="entry name" value="P-loop containing nucleoside triphosphate hydrolases"/>
    <property type="match status" value="1"/>
</dbReference>
<dbReference type="EMBL" id="BSQG01000001">
    <property type="protein sequence ID" value="GLU45849.1"/>
    <property type="molecule type" value="Genomic_DNA"/>
</dbReference>
<dbReference type="SMART" id="SM00382">
    <property type="entry name" value="AAA"/>
    <property type="match status" value="1"/>
</dbReference>
<keyword evidence="3" id="KW-1185">Reference proteome</keyword>
<comment type="caution">
    <text evidence="2">The sequence shown here is derived from an EMBL/GenBank/DDBJ whole genome shotgun (WGS) entry which is preliminary data.</text>
</comment>
<organism evidence="2 3">
    <name type="scientific">Nocardiopsis ansamitocini</name>
    <dbReference type="NCBI Taxonomy" id="1670832"/>
    <lineage>
        <taxon>Bacteria</taxon>
        <taxon>Bacillati</taxon>
        <taxon>Actinomycetota</taxon>
        <taxon>Actinomycetes</taxon>
        <taxon>Streptosporangiales</taxon>
        <taxon>Nocardiopsidaceae</taxon>
        <taxon>Nocardiopsis</taxon>
    </lineage>
</organism>
<accession>A0A9W6P2C3</accession>
<feature type="domain" description="AAA+ ATPase" evidence="1">
    <location>
        <begin position="328"/>
        <end position="465"/>
    </location>
</feature>
<dbReference type="CDD" id="cd00009">
    <property type="entry name" value="AAA"/>
    <property type="match status" value="1"/>
</dbReference>
<name>A0A9W6P2C3_9ACTN</name>
<evidence type="ECO:0000313" key="2">
    <source>
        <dbReference type="EMBL" id="GLU45849.1"/>
    </source>
</evidence>
<dbReference type="Pfam" id="PF22738">
    <property type="entry name" value="NNH7"/>
    <property type="match status" value="1"/>
</dbReference>
<dbReference type="InterPro" id="IPR054567">
    <property type="entry name" value="NNH7"/>
</dbReference>
<sequence>MREPVRYCDAIRILGTGEGRVADLVDRLCAREETDLLDARTELVRFAHHALNRLDREAHRLPRRERTRRIAAAHSMVVVTAFFESLDDTELPFDLDGTTEGFAEDPGGVTDHKQLGEFVALLVLSAPPLPRVQRDTADGLARVRRFYLRRCKQLPGVLRGMPLWVELDEVHRGTVTERLGTVLANRCTRRYEELRDKLAAGFPEFGAWAGLHTARPRYGALPEVPMGLSRLQHRLQSISTGRVPSAVRGALARTHRERLDVPVSSLAPQLAGTYLPPLGLAYVTPAFRATELGPRSLAHEESWWQEQGGPREDLAEFLLGHLTAPRALLLPLVVFGPSGSGKSALVTMLAARLPESDFAAVRVDVRDLPEGALERALADRLSGALLAAGAENCDALPVLLLDGVEELGSRAGVTHSGLLAGVAAFQHARAGAASPVAVVLTCRDSTAARVRFPPGSVAIRLEDFTDAQLGAWLDTWNRINAGYLDRNGALPLDRDCLAPHLPLGRRPLFLLMMAVYDGTSNALRKLSAPLREAGLYERWLRMLADAADRRDRASAPADGDLAVRSGRIEQALLGASVLAFSMFNRGGRHADTAAVTADHTALLHWPAHFARPMDPLQLGCAVPADSWEGTARLVFSHPSLGEYLVARLVAEELAGLAEARIRDRRAVRPTPLDDAFLHALLSFTPLSVSGEVPRFLAERLRLLAPGARDELRLALAELLRAAGRHRPRVAHTGYRPLELGDAAREAAYSANLMLALVAVHGDEVPLPALFGPESSARWRALAHLWKSQLPPEQWASLVHALEVRGTDGALTVHRGSTGAGAQTDSGFTWRESALLADDATQRLLHALEPLVRLFGGDVTARDSEAASDANAVLTLSFGAADADDDALVDSFERAFTMGEALESDDRLRFQVFVLRQLRGQVHRLGARLVPVTTRHVRPIGVSKSARASVRRLAEEHNEHVAAIRDVLAGYT</sequence>
<dbReference type="Gene3D" id="3.40.50.300">
    <property type="entry name" value="P-loop containing nucleotide triphosphate hydrolases"/>
    <property type="match status" value="1"/>
</dbReference>
<protein>
    <recommendedName>
        <fullName evidence="1">AAA+ ATPase domain-containing protein</fullName>
    </recommendedName>
</protein>
<evidence type="ECO:0000259" key="1">
    <source>
        <dbReference type="SMART" id="SM00382"/>
    </source>
</evidence>
<gene>
    <name evidence="2" type="ORF">Nans01_02000</name>
</gene>